<evidence type="ECO:0000313" key="2">
    <source>
        <dbReference type="EnsemblMetazoa" id="XP_050513243.1"/>
    </source>
</evidence>
<feature type="signal peptide" evidence="1">
    <location>
        <begin position="1"/>
        <end position="30"/>
    </location>
</feature>
<reference evidence="2" key="1">
    <citation type="submission" date="2025-05" db="UniProtKB">
        <authorList>
            <consortium name="EnsemblMetazoa"/>
        </authorList>
    </citation>
    <scope>IDENTIFICATION</scope>
</reference>
<feature type="chain" id="PRO_5045114690" description="Secreted protein" evidence="1">
    <location>
        <begin position="31"/>
        <end position="113"/>
    </location>
</feature>
<keyword evidence="1" id="KW-0732">Signal</keyword>
<accession>A0ABM5KST1</accession>
<sequence length="113" mass="13017">MDLKLIHLINYKMRVFMVVSILLLFDMANGLPQPQQGEHIYLNNEETQVKTINRRYRRNSDGCYFEHFGPFTLTIQGSLYSPNRFICPTTTTTTTTTTEPPVDDDDIVFVGLP</sequence>
<keyword evidence="3" id="KW-1185">Reference proteome</keyword>
<dbReference type="Proteomes" id="UP001652700">
    <property type="component" value="Unplaced"/>
</dbReference>
<dbReference type="EnsemblMetazoa" id="XM_050657286.1">
    <property type="protein sequence ID" value="XP_050513243.1"/>
    <property type="gene ID" value="LOC126888861"/>
</dbReference>
<evidence type="ECO:0000256" key="1">
    <source>
        <dbReference type="SAM" id="SignalP"/>
    </source>
</evidence>
<evidence type="ECO:0008006" key="4">
    <source>
        <dbReference type="Google" id="ProtNLM"/>
    </source>
</evidence>
<evidence type="ECO:0000313" key="3">
    <source>
        <dbReference type="Proteomes" id="UP001652700"/>
    </source>
</evidence>
<dbReference type="GeneID" id="126888861"/>
<protein>
    <recommendedName>
        <fullName evidence="4">Secreted protein</fullName>
    </recommendedName>
</protein>
<proteinExistence type="predicted"/>
<organism evidence="2 3">
    <name type="scientific">Diabrotica virgifera virgifera</name>
    <name type="common">western corn rootworm</name>
    <dbReference type="NCBI Taxonomy" id="50390"/>
    <lineage>
        <taxon>Eukaryota</taxon>
        <taxon>Metazoa</taxon>
        <taxon>Ecdysozoa</taxon>
        <taxon>Arthropoda</taxon>
        <taxon>Hexapoda</taxon>
        <taxon>Insecta</taxon>
        <taxon>Pterygota</taxon>
        <taxon>Neoptera</taxon>
        <taxon>Endopterygota</taxon>
        <taxon>Coleoptera</taxon>
        <taxon>Polyphaga</taxon>
        <taxon>Cucujiformia</taxon>
        <taxon>Chrysomeloidea</taxon>
        <taxon>Chrysomelidae</taxon>
        <taxon>Galerucinae</taxon>
        <taxon>Diabroticina</taxon>
        <taxon>Diabroticites</taxon>
        <taxon>Diabrotica</taxon>
    </lineage>
</organism>
<dbReference type="RefSeq" id="XP_050513243.1">
    <property type="nucleotide sequence ID" value="XM_050657286.1"/>
</dbReference>
<name>A0ABM5KST1_DIAVI</name>